<evidence type="ECO:0000256" key="1">
    <source>
        <dbReference type="ARBA" id="ARBA00022801"/>
    </source>
</evidence>
<sequence length="172" mass="19303">MRSSQPPPIPGWQKRLRRSNLLRLWVARVFFRSIPHGRYIKLKPIGYRGRELTARMPYQEALIGNLETGALHSGAITALVDQTSGAAASLAVYPPSMVATLDLRLDYLRPAKAGAAIYACAEAYRVTKRIVFVRCTAHDGDREDPIAVGMSSFMRNGPIVKNPLRRLFRKKR</sequence>
<comment type="caution">
    <text evidence="3">The sequence shown here is derived from an EMBL/GenBank/DDBJ whole genome shotgun (WGS) entry which is preliminary data.</text>
</comment>
<evidence type="ECO:0000259" key="2">
    <source>
        <dbReference type="Pfam" id="PF03061"/>
    </source>
</evidence>
<dbReference type="PANTHER" id="PTHR43240:SF7">
    <property type="entry name" value="BLR7284 PROTEIN"/>
    <property type="match status" value="1"/>
</dbReference>
<evidence type="ECO:0000313" key="3">
    <source>
        <dbReference type="EMBL" id="RFA39344.1"/>
    </source>
</evidence>
<feature type="domain" description="Thioesterase" evidence="2">
    <location>
        <begin position="69"/>
        <end position="144"/>
    </location>
</feature>
<dbReference type="Proteomes" id="UP000256763">
    <property type="component" value="Unassembled WGS sequence"/>
</dbReference>
<dbReference type="GO" id="GO:0005829">
    <property type="term" value="C:cytosol"/>
    <property type="evidence" value="ECO:0007669"/>
    <property type="project" value="TreeGrafter"/>
</dbReference>
<dbReference type="InterPro" id="IPR029069">
    <property type="entry name" value="HotDog_dom_sf"/>
</dbReference>
<dbReference type="InterPro" id="IPR003736">
    <property type="entry name" value="PAAI_dom"/>
</dbReference>
<dbReference type="AlphaFoldDB" id="A0A3E0X3Q6"/>
<proteinExistence type="predicted"/>
<organism evidence="3 4">
    <name type="scientific">Alkalilimnicola ehrlichii</name>
    <dbReference type="NCBI Taxonomy" id="351052"/>
    <lineage>
        <taxon>Bacteria</taxon>
        <taxon>Pseudomonadati</taxon>
        <taxon>Pseudomonadota</taxon>
        <taxon>Gammaproteobacteria</taxon>
        <taxon>Chromatiales</taxon>
        <taxon>Ectothiorhodospiraceae</taxon>
        <taxon>Alkalilimnicola</taxon>
    </lineage>
</organism>
<reference evidence="4" key="1">
    <citation type="submission" date="2017-05" db="EMBL/GenBank/DDBJ databases">
        <authorList>
            <person name="Sharma S."/>
            <person name="Sidhu C."/>
            <person name="Pinnaka A.K."/>
        </authorList>
    </citation>
    <scope>NUCLEOTIDE SEQUENCE [LARGE SCALE GENOMIC DNA]</scope>
    <source>
        <strain evidence="4">AK93</strain>
    </source>
</reference>
<gene>
    <name evidence="3" type="ORF">CAL65_00575</name>
</gene>
<keyword evidence="1" id="KW-0378">Hydrolase</keyword>
<evidence type="ECO:0000313" key="4">
    <source>
        <dbReference type="Proteomes" id="UP000256763"/>
    </source>
</evidence>
<dbReference type="SUPFAM" id="SSF54637">
    <property type="entry name" value="Thioesterase/thiol ester dehydrase-isomerase"/>
    <property type="match status" value="1"/>
</dbReference>
<accession>A0A3E0X3Q6</accession>
<protein>
    <recommendedName>
        <fullName evidence="2">Thioesterase domain-containing protein</fullName>
    </recommendedName>
</protein>
<dbReference type="InterPro" id="IPR006683">
    <property type="entry name" value="Thioestr_dom"/>
</dbReference>
<dbReference type="PANTHER" id="PTHR43240">
    <property type="entry name" value="1,4-DIHYDROXY-2-NAPHTHOYL-COA THIOESTERASE 1"/>
    <property type="match status" value="1"/>
</dbReference>
<dbReference type="CDD" id="cd03443">
    <property type="entry name" value="PaaI_thioesterase"/>
    <property type="match status" value="1"/>
</dbReference>
<dbReference type="EMBL" id="NFZW01000001">
    <property type="protein sequence ID" value="RFA39344.1"/>
    <property type="molecule type" value="Genomic_DNA"/>
</dbReference>
<name>A0A3E0X3Q6_9GAMM</name>
<dbReference type="Pfam" id="PF03061">
    <property type="entry name" value="4HBT"/>
    <property type="match status" value="1"/>
</dbReference>
<dbReference type="Gene3D" id="3.10.129.10">
    <property type="entry name" value="Hotdog Thioesterase"/>
    <property type="match status" value="1"/>
</dbReference>
<keyword evidence="4" id="KW-1185">Reference proteome</keyword>
<dbReference type="RefSeq" id="WP_116347301.1">
    <property type="nucleotide sequence ID" value="NZ_NFZW01000001.1"/>
</dbReference>
<dbReference type="NCBIfam" id="TIGR00369">
    <property type="entry name" value="unchar_dom_1"/>
    <property type="match status" value="1"/>
</dbReference>
<dbReference type="GO" id="GO:0061522">
    <property type="term" value="F:1,4-dihydroxy-2-naphthoyl-CoA thioesterase activity"/>
    <property type="evidence" value="ECO:0007669"/>
    <property type="project" value="TreeGrafter"/>
</dbReference>